<accession>A0ABS1GFH4</accession>
<name>A0ABS1GFH4_9AQUI</name>
<reference evidence="1 2" key="1">
    <citation type="journal article" date="2021" name="Syst. Appl. Microbiol.">
        <title>Persephonella atlantica sp. nov.: How to adapt to physico-chemical gradients in high temperature hydrothermal habitats.</title>
        <authorList>
            <person name="Francois D.X."/>
            <person name="Godfroy A."/>
            <person name="Mathien C."/>
            <person name="Aube J."/>
            <person name="Cathalot C."/>
            <person name="Lesongeur F."/>
            <person name="L'Haridon S."/>
            <person name="Philippon X."/>
            <person name="Roussel E.G."/>
        </authorList>
    </citation>
    <scope>NUCLEOTIDE SEQUENCE [LARGE SCALE GENOMIC DNA]</scope>
    <source>
        <strain evidence="1 2">MO1340</strain>
    </source>
</reference>
<proteinExistence type="predicted"/>
<dbReference type="EMBL" id="JAACYA010000001">
    <property type="protein sequence ID" value="MBK3331648.1"/>
    <property type="molecule type" value="Genomic_DNA"/>
</dbReference>
<evidence type="ECO:0008006" key="3">
    <source>
        <dbReference type="Google" id="ProtNLM"/>
    </source>
</evidence>
<organism evidence="1 2">
    <name type="scientific">Persephonella atlantica</name>
    <dbReference type="NCBI Taxonomy" id="2699429"/>
    <lineage>
        <taxon>Bacteria</taxon>
        <taxon>Pseudomonadati</taxon>
        <taxon>Aquificota</taxon>
        <taxon>Aquificia</taxon>
        <taxon>Aquificales</taxon>
        <taxon>Hydrogenothermaceae</taxon>
        <taxon>Persephonella</taxon>
    </lineage>
</organism>
<sequence length="74" mass="8850">MKKKTYVFDQETLNNLSQIRDLTGKKETQILKEAIRFYLSYLKDEERILSKNLMLSEKLEKLVEQLSEIVSKIR</sequence>
<evidence type="ECO:0000313" key="2">
    <source>
        <dbReference type="Proteomes" id="UP000772812"/>
    </source>
</evidence>
<keyword evidence="2" id="KW-1185">Reference proteome</keyword>
<evidence type="ECO:0000313" key="1">
    <source>
        <dbReference type="EMBL" id="MBK3331648.1"/>
    </source>
</evidence>
<protein>
    <recommendedName>
        <fullName evidence="3">Ribbon-helix-helix protein CopG domain-containing protein</fullName>
    </recommendedName>
</protein>
<dbReference type="Proteomes" id="UP000772812">
    <property type="component" value="Unassembled WGS sequence"/>
</dbReference>
<dbReference type="RefSeq" id="WP_200673061.1">
    <property type="nucleotide sequence ID" value="NZ_JAACYA010000001.1"/>
</dbReference>
<gene>
    <name evidence="1" type="ORF">GWK41_01045</name>
</gene>
<comment type="caution">
    <text evidence="1">The sequence shown here is derived from an EMBL/GenBank/DDBJ whole genome shotgun (WGS) entry which is preliminary data.</text>
</comment>